<keyword evidence="4 9" id="KW-0349">Heme</keyword>
<accession>A0A8A1M110</accession>
<dbReference type="PRINTS" id="PR00463">
    <property type="entry name" value="EP450I"/>
</dbReference>
<dbReference type="InterPro" id="IPR002401">
    <property type="entry name" value="Cyt_P450_E_grp-I"/>
</dbReference>
<dbReference type="EMBL" id="CP069109">
    <property type="protein sequence ID" value="QSS59255.1"/>
    <property type="molecule type" value="Genomic_DNA"/>
</dbReference>
<sequence>MADVAKNRSPVELDSAHRAQLRGLSLEGLHGKHVWTYLLVLIDRRRKGLLNKPLKPVAPGHSFLFGHLLYLKKILDCLPRDAHYQLGFDNPEALAQLRAEHDKVLGPNPAAAATVIRENPRVLNSLRYTLAVIKESMRFFPPAGATRAGKPGINVTDDAGNLCPTDDAILWVLHIEMQTSEKYWVKPDAFLPERWLVPPDHELYPSPGAWRPFELGPRNCVAQALSLIELRIILACLVRTFEVVPAYDEWDASHSMKGSKHYRGERAYLVESGAAHPTAQYPCRVQLAQ</sequence>
<comment type="cofactor">
    <cofactor evidence="1 9">
        <name>heme</name>
        <dbReference type="ChEBI" id="CHEBI:30413"/>
    </cofactor>
</comment>
<keyword evidence="7 9" id="KW-0408">Iron</keyword>
<evidence type="ECO:0000256" key="8">
    <source>
        <dbReference type="ARBA" id="ARBA00023033"/>
    </source>
</evidence>
<dbReference type="GO" id="GO:0004497">
    <property type="term" value="F:monooxygenase activity"/>
    <property type="evidence" value="ECO:0007669"/>
    <property type="project" value="UniProtKB-KW"/>
</dbReference>
<dbReference type="GO" id="GO:0020037">
    <property type="term" value="F:heme binding"/>
    <property type="evidence" value="ECO:0007669"/>
    <property type="project" value="InterPro"/>
</dbReference>
<keyword evidence="8 10" id="KW-0503">Monooxygenase</keyword>
<dbReference type="InterPro" id="IPR001128">
    <property type="entry name" value="Cyt_P450"/>
</dbReference>
<dbReference type="OrthoDB" id="10029320at2759"/>
<evidence type="ECO:0000256" key="1">
    <source>
        <dbReference type="ARBA" id="ARBA00001971"/>
    </source>
</evidence>
<dbReference type="GO" id="GO:0016705">
    <property type="term" value="F:oxidoreductase activity, acting on paired donors, with incorporation or reduction of molecular oxygen"/>
    <property type="evidence" value="ECO:0007669"/>
    <property type="project" value="InterPro"/>
</dbReference>
<keyword evidence="5 9" id="KW-0479">Metal-binding</keyword>
<evidence type="ECO:0000256" key="4">
    <source>
        <dbReference type="ARBA" id="ARBA00022617"/>
    </source>
</evidence>
<dbReference type="Proteomes" id="UP000663671">
    <property type="component" value="Chromosome 2"/>
</dbReference>
<dbReference type="PANTHER" id="PTHR24305:SF107">
    <property type="entry name" value="P450, PUTATIVE (EUROFUNG)-RELATED"/>
    <property type="match status" value="1"/>
</dbReference>
<reference evidence="10" key="1">
    <citation type="submission" date="2021-01" db="EMBL/GenBank/DDBJ databases">
        <title>Chromosome-level genome assembly of a human fungal pathogen reveals clustering of transcriptionally co-regulated genes.</title>
        <authorList>
            <person name="Voorhies M."/>
            <person name="Cohen S."/>
            <person name="Shea T.P."/>
            <person name="Petrus S."/>
            <person name="Munoz J.F."/>
            <person name="Poplawski S."/>
            <person name="Goldman W.E."/>
            <person name="Michael T."/>
            <person name="Cuomo C.A."/>
            <person name="Sil A."/>
            <person name="Beyhan S."/>
        </authorList>
    </citation>
    <scope>NUCLEOTIDE SEQUENCE</scope>
    <source>
        <strain evidence="10">WU24</strain>
    </source>
</reference>
<dbReference type="AlphaFoldDB" id="A0A8A1M110"/>
<dbReference type="Pfam" id="PF00067">
    <property type="entry name" value="p450"/>
    <property type="match status" value="1"/>
</dbReference>
<comment type="pathway">
    <text evidence="2">Secondary metabolite biosynthesis.</text>
</comment>
<dbReference type="Gene3D" id="1.10.630.10">
    <property type="entry name" value="Cytochrome P450"/>
    <property type="match status" value="1"/>
</dbReference>
<evidence type="ECO:0000256" key="3">
    <source>
        <dbReference type="ARBA" id="ARBA00010617"/>
    </source>
</evidence>
<dbReference type="InterPro" id="IPR036396">
    <property type="entry name" value="Cyt_P450_sf"/>
</dbReference>
<dbReference type="GO" id="GO:0005506">
    <property type="term" value="F:iron ion binding"/>
    <property type="evidence" value="ECO:0007669"/>
    <property type="project" value="InterPro"/>
</dbReference>
<dbReference type="PRINTS" id="PR00385">
    <property type="entry name" value="P450"/>
</dbReference>
<evidence type="ECO:0000256" key="6">
    <source>
        <dbReference type="ARBA" id="ARBA00023002"/>
    </source>
</evidence>
<comment type="similarity">
    <text evidence="3">Belongs to the cytochrome P450 family.</text>
</comment>
<evidence type="ECO:0000256" key="2">
    <source>
        <dbReference type="ARBA" id="ARBA00005179"/>
    </source>
</evidence>
<protein>
    <submittedName>
        <fullName evidence="10">Sterigmatocystin biosynthesis P450 monooxygenase StcS</fullName>
    </submittedName>
</protein>
<dbReference type="SUPFAM" id="SSF48264">
    <property type="entry name" value="Cytochrome P450"/>
    <property type="match status" value="1"/>
</dbReference>
<feature type="binding site" description="axial binding residue" evidence="9">
    <location>
        <position position="220"/>
    </location>
    <ligand>
        <name>heme</name>
        <dbReference type="ChEBI" id="CHEBI:30413"/>
    </ligand>
    <ligandPart>
        <name>Fe</name>
        <dbReference type="ChEBI" id="CHEBI:18248"/>
    </ligandPart>
</feature>
<dbReference type="PANTHER" id="PTHR24305">
    <property type="entry name" value="CYTOCHROME P450"/>
    <property type="match status" value="1"/>
</dbReference>
<evidence type="ECO:0000313" key="11">
    <source>
        <dbReference type="Proteomes" id="UP000663671"/>
    </source>
</evidence>
<gene>
    <name evidence="10" type="ORF">I7I51_08688</name>
</gene>
<dbReference type="InterPro" id="IPR050121">
    <property type="entry name" value="Cytochrome_P450_monoxygenase"/>
</dbReference>
<organism evidence="10 11">
    <name type="scientific">Ajellomyces capsulatus</name>
    <name type="common">Darling's disease fungus</name>
    <name type="synonym">Histoplasma capsulatum</name>
    <dbReference type="NCBI Taxonomy" id="5037"/>
    <lineage>
        <taxon>Eukaryota</taxon>
        <taxon>Fungi</taxon>
        <taxon>Dikarya</taxon>
        <taxon>Ascomycota</taxon>
        <taxon>Pezizomycotina</taxon>
        <taxon>Eurotiomycetes</taxon>
        <taxon>Eurotiomycetidae</taxon>
        <taxon>Onygenales</taxon>
        <taxon>Ajellomycetaceae</taxon>
        <taxon>Histoplasma</taxon>
    </lineage>
</organism>
<evidence type="ECO:0000256" key="5">
    <source>
        <dbReference type="ARBA" id="ARBA00022723"/>
    </source>
</evidence>
<evidence type="ECO:0000256" key="7">
    <source>
        <dbReference type="ARBA" id="ARBA00023004"/>
    </source>
</evidence>
<dbReference type="VEuPathDB" id="FungiDB:I7I51_08688"/>
<evidence type="ECO:0000256" key="9">
    <source>
        <dbReference type="PIRSR" id="PIRSR602401-1"/>
    </source>
</evidence>
<keyword evidence="6" id="KW-0560">Oxidoreductase</keyword>
<evidence type="ECO:0000313" key="10">
    <source>
        <dbReference type="EMBL" id="QSS59255.1"/>
    </source>
</evidence>
<proteinExistence type="inferred from homology"/>
<name>A0A8A1M110_AJECA</name>